<evidence type="ECO:0000313" key="2">
    <source>
        <dbReference type="Proteomes" id="UP000028701"/>
    </source>
</evidence>
<dbReference type="Proteomes" id="UP000028701">
    <property type="component" value="Unassembled WGS sequence"/>
</dbReference>
<dbReference type="OrthoDB" id="8481836at2"/>
<accession>A0A081D2C8</accession>
<dbReference type="AlphaFoldDB" id="A0A081D2C8"/>
<protein>
    <submittedName>
        <fullName evidence="1">Uncharacterized protein</fullName>
    </submittedName>
</protein>
<organism evidence="1 2">
    <name type="scientific">Agrobacterium rubi TR3 = NBRC 13261</name>
    <dbReference type="NCBI Taxonomy" id="1368415"/>
    <lineage>
        <taxon>Bacteria</taxon>
        <taxon>Pseudomonadati</taxon>
        <taxon>Pseudomonadota</taxon>
        <taxon>Alphaproteobacteria</taxon>
        <taxon>Hyphomicrobiales</taxon>
        <taxon>Rhizobiaceae</taxon>
        <taxon>Rhizobium/Agrobacterium group</taxon>
        <taxon>Agrobacterium</taxon>
    </lineage>
</organism>
<evidence type="ECO:0000313" key="1">
    <source>
        <dbReference type="EMBL" id="GAK73074.1"/>
    </source>
</evidence>
<dbReference type="SUPFAM" id="SSF52980">
    <property type="entry name" value="Restriction endonuclease-like"/>
    <property type="match status" value="1"/>
</dbReference>
<name>A0A081D2C8_9HYPH</name>
<reference evidence="1 2" key="1">
    <citation type="submission" date="2014-08" db="EMBL/GenBank/DDBJ databases">
        <title>Whole genome shotgun sequence of Rhizobium rubi NBRC 13261.</title>
        <authorList>
            <person name="Katano-Makiyama Y."/>
            <person name="Hosoyama A."/>
            <person name="Hashimoto M."/>
            <person name="Hosoyama Y."/>
            <person name="Noguchi M."/>
            <person name="Tsuchikane K."/>
            <person name="Uohara A."/>
            <person name="Ohji S."/>
            <person name="Ichikawa N."/>
            <person name="Kimura A."/>
            <person name="Yamazoe A."/>
            <person name="Fujita N."/>
        </authorList>
    </citation>
    <scope>NUCLEOTIDE SEQUENCE [LARGE SCALE GENOMIC DNA]</scope>
    <source>
        <strain evidence="1 2">NBRC 13261</strain>
    </source>
</reference>
<sequence length="185" mass="20842">MDAFEQLVSDALWSKGWWSQTEVKVDLSKEEKKEIGRPSSPRWELDVVAYEPTTNTLHVVECKSYLDSTGVAARDIIAPNLEKPQRYKLFTDARLRKVVLKCLALQFTKTGACAPNPVVTLGLACGRFKSATDRQQLSDHFASQGWELLDDEWLRSHLRKMAKGSYENKTSAVVAKLILRGEDNG</sequence>
<dbReference type="eggNOG" id="ENOG5033RM0">
    <property type="taxonomic scope" value="Bacteria"/>
</dbReference>
<gene>
    <name evidence="1" type="ORF">RRU01S_31_00080</name>
</gene>
<proteinExistence type="predicted"/>
<comment type="caution">
    <text evidence="1">The sequence shown here is derived from an EMBL/GenBank/DDBJ whole genome shotgun (WGS) entry which is preliminary data.</text>
</comment>
<dbReference type="RefSeq" id="WP_052816213.1">
    <property type="nucleotide sequence ID" value="NZ_BBJU01000031.1"/>
</dbReference>
<dbReference type="InterPro" id="IPR011335">
    <property type="entry name" value="Restrct_endonuc-II-like"/>
</dbReference>
<dbReference type="EMBL" id="BBJU01000031">
    <property type="protein sequence ID" value="GAK73074.1"/>
    <property type="molecule type" value="Genomic_DNA"/>
</dbReference>